<dbReference type="PANTHER" id="PTHR30489:SF0">
    <property type="entry name" value="LIPOPROTEIN-RELEASING SYSTEM TRANSMEMBRANE PROTEIN LOLE"/>
    <property type="match status" value="1"/>
</dbReference>
<accession>B8KYJ0</accession>
<dbReference type="GO" id="GO:0098797">
    <property type="term" value="C:plasma membrane protein complex"/>
    <property type="evidence" value="ECO:0007669"/>
    <property type="project" value="TreeGrafter"/>
</dbReference>
<feature type="transmembrane region" description="Helical" evidence="7">
    <location>
        <begin position="308"/>
        <end position="336"/>
    </location>
</feature>
<dbReference type="InterPro" id="IPR051447">
    <property type="entry name" value="Lipoprotein-release_system"/>
</dbReference>
<keyword evidence="6 7" id="KW-0472">Membrane</keyword>
<dbReference type="InterPro" id="IPR003838">
    <property type="entry name" value="ABC3_permease_C"/>
</dbReference>
<evidence type="ECO:0000256" key="4">
    <source>
        <dbReference type="ARBA" id="ARBA00022692"/>
    </source>
</evidence>
<dbReference type="STRING" id="565045.NOR51B_2210"/>
<organism evidence="10 11">
    <name type="scientific">Luminiphilus syltensis NOR5-1B</name>
    <dbReference type="NCBI Taxonomy" id="565045"/>
    <lineage>
        <taxon>Bacteria</taxon>
        <taxon>Pseudomonadati</taxon>
        <taxon>Pseudomonadota</taxon>
        <taxon>Gammaproteobacteria</taxon>
        <taxon>Cellvibrionales</taxon>
        <taxon>Halieaceae</taxon>
        <taxon>Luminiphilus</taxon>
    </lineage>
</organism>
<dbReference type="EMBL" id="DS999411">
    <property type="protein sequence ID" value="EED36261.1"/>
    <property type="molecule type" value="Genomic_DNA"/>
</dbReference>
<evidence type="ECO:0000256" key="1">
    <source>
        <dbReference type="ARBA" id="ARBA00004651"/>
    </source>
</evidence>
<dbReference type="GO" id="GO:0044874">
    <property type="term" value="P:lipoprotein localization to outer membrane"/>
    <property type="evidence" value="ECO:0007669"/>
    <property type="project" value="TreeGrafter"/>
</dbReference>
<dbReference type="Proteomes" id="UP000004699">
    <property type="component" value="Unassembled WGS sequence"/>
</dbReference>
<keyword evidence="4 7" id="KW-0812">Transmembrane</keyword>
<feature type="transmembrane region" description="Helical" evidence="7">
    <location>
        <begin position="373"/>
        <end position="393"/>
    </location>
</feature>
<evidence type="ECO:0000313" key="11">
    <source>
        <dbReference type="Proteomes" id="UP000004699"/>
    </source>
</evidence>
<dbReference type="eggNOG" id="COG4591">
    <property type="taxonomic scope" value="Bacteria"/>
</dbReference>
<sequence>MPWSERWHLALRQTLDRGDGLSAFLSRLSMVGLILAVALLLAVLSVMNGFEREMRERILALVPHVTVRGFTPIEEWAQRSSDIAALSGVQSVQPFVEADALLMRGRSVEATRLLGIGATSADRFSSLVTPGGAELFADGGIILGAALARRLNVEAGSGLTLLVPTGGNPVSPASAQPRRLTVNGLLNSGTELDERLVLADIDVVADLAGIETGVSGLSIQLDDLFAAPAVRWQLSRELDATLYVSDWTLTQGNLYAAIRLSRNLISILLLSIVAVAAFNVVSSLVLVVTDRRYSIAILSAMGATSRDIGWIFLIQGAIIGSLGAGIGTLAGLAMAYSAPGLARALEWALGVKLLNTDVYPLNFLPVDIRIGDVGLVFCASIILCLAAAVLPALRAAKLPVAATLASAG</sequence>
<dbReference type="Pfam" id="PF12704">
    <property type="entry name" value="MacB_PCD"/>
    <property type="match status" value="1"/>
</dbReference>
<dbReference type="RefSeq" id="WP_009021005.1">
    <property type="nucleotide sequence ID" value="NZ_DS999411.1"/>
</dbReference>
<evidence type="ECO:0000256" key="2">
    <source>
        <dbReference type="ARBA" id="ARBA00005236"/>
    </source>
</evidence>
<evidence type="ECO:0000256" key="3">
    <source>
        <dbReference type="ARBA" id="ARBA00022475"/>
    </source>
</evidence>
<dbReference type="PANTHER" id="PTHR30489">
    <property type="entry name" value="LIPOPROTEIN-RELEASING SYSTEM TRANSMEMBRANE PROTEIN LOLE"/>
    <property type="match status" value="1"/>
</dbReference>
<feature type="domain" description="ABC3 transporter permease C-terminal" evidence="8">
    <location>
        <begin position="267"/>
        <end position="399"/>
    </location>
</feature>
<name>B8KYJ0_9GAMM</name>
<reference evidence="11" key="1">
    <citation type="journal article" date="2013" name="BMC Microbiol.">
        <title>Taxonomy and evolution of bacteriochlorophyll a-containing members of the OM60/NOR5 clade of marine gammaproteobacteria: description of Luminiphilus syltensis gen. nov., sp. nov., reclassification of Haliea rubra as Pseudohaliea rubra gen. nov., comb. nov., and emendation of Chromatocurvus halotolerans.</title>
        <authorList>
            <person name="Spring S."/>
            <person name="Riedel T."/>
            <person name="Sproer C."/>
            <person name="Yan S."/>
            <person name="Harder J."/>
            <person name="Fuchs B.M."/>
        </authorList>
    </citation>
    <scope>NUCLEOTIDE SEQUENCE [LARGE SCALE GENOMIC DNA]</scope>
    <source>
        <strain evidence="11">NOR51-B</strain>
    </source>
</reference>
<dbReference type="InterPro" id="IPR025857">
    <property type="entry name" value="MacB_PCD"/>
</dbReference>
<dbReference type="Pfam" id="PF02687">
    <property type="entry name" value="FtsX"/>
    <property type="match status" value="1"/>
</dbReference>
<dbReference type="OrthoDB" id="9808461at2"/>
<evidence type="ECO:0000256" key="5">
    <source>
        <dbReference type="ARBA" id="ARBA00022989"/>
    </source>
</evidence>
<proteinExistence type="inferred from homology"/>
<dbReference type="AlphaFoldDB" id="B8KYJ0"/>
<feature type="transmembrane region" description="Helical" evidence="7">
    <location>
        <begin position="24"/>
        <end position="47"/>
    </location>
</feature>
<feature type="transmembrane region" description="Helical" evidence="7">
    <location>
        <begin position="264"/>
        <end position="288"/>
    </location>
</feature>
<evidence type="ECO:0000256" key="7">
    <source>
        <dbReference type="SAM" id="Phobius"/>
    </source>
</evidence>
<comment type="subcellular location">
    <subcellularLocation>
        <location evidence="1">Cell membrane</location>
        <topology evidence="1">Multi-pass membrane protein</topology>
    </subcellularLocation>
</comment>
<dbReference type="HOGENOM" id="CLU_000604_8_1_6"/>
<keyword evidence="3" id="KW-1003">Cell membrane</keyword>
<gene>
    <name evidence="10" type="ORF">NOR51B_2210</name>
</gene>
<feature type="domain" description="MacB-like periplasmic core" evidence="9">
    <location>
        <begin position="28"/>
        <end position="231"/>
    </location>
</feature>
<evidence type="ECO:0000256" key="6">
    <source>
        <dbReference type="ARBA" id="ARBA00023136"/>
    </source>
</evidence>
<protein>
    <submittedName>
        <fullName evidence="10">Lipoprotein releasing system, transmembrane protein, LolC/E family</fullName>
    </submittedName>
</protein>
<evidence type="ECO:0000313" key="10">
    <source>
        <dbReference type="EMBL" id="EED36261.1"/>
    </source>
</evidence>
<evidence type="ECO:0000259" key="9">
    <source>
        <dbReference type="Pfam" id="PF12704"/>
    </source>
</evidence>
<evidence type="ECO:0000259" key="8">
    <source>
        <dbReference type="Pfam" id="PF02687"/>
    </source>
</evidence>
<comment type="similarity">
    <text evidence="2">Belongs to the ABC-4 integral membrane protein family. LolC/E subfamily.</text>
</comment>
<keyword evidence="10" id="KW-0449">Lipoprotein</keyword>
<keyword evidence="5 7" id="KW-1133">Transmembrane helix</keyword>
<keyword evidence="11" id="KW-1185">Reference proteome</keyword>